<dbReference type="PIRSF" id="PIRSF000538">
    <property type="entry name" value="GlpK"/>
    <property type="match status" value="1"/>
</dbReference>
<organism evidence="7 8">
    <name type="scientific">Thermomonospora curvata (strain ATCC 19995 / DSM 43183 / JCM 3096 / KCTC 9072 / NBRC 15933 / NCIMB 10081 / Henssen B9)</name>
    <dbReference type="NCBI Taxonomy" id="471852"/>
    <lineage>
        <taxon>Bacteria</taxon>
        <taxon>Bacillati</taxon>
        <taxon>Actinomycetota</taxon>
        <taxon>Actinomycetes</taxon>
        <taxon>Streptosporangiales</taxon>
        <taxon>Thermomonosporaceae</taxon>
        <taxon>Thermomonospora</taxon>
    </lineage>
</organism>
<dbReference type="KEGG" id="tcu:Tcur_2561"/>
<evidence type="ECO:0000256" key="4">
    <source>
        <dbReference type="ARBA" id="ARBA00022777"/>
    </source>
</evidence>
<feature type="domain" description="Carbohydrate kinase FGGY N-terminal" evidence="5">
    <location>
        <begin position="16"/>
        <end position="272"/>
    </location>
</feature>
<evidence type="ECO:0000256" key="3">
    <source>
        <dbReference type="ARBA" id="ARBA00022679"/>
    </source>
</evidence>
<dbReference type="GO" id="GO:0042732">
    <property type="term" value="P:D-xylose metabolic process"/>
    <property type="evidence" value="ECO:0007669"/>
    <property type="project" value="UniProtKB-KW"/>
</dbReference>
<name>D1A4V2_THECD</name>
<dbReference type="Proteomes" id="UP000001918">
    <property type="component" value="Chromosome"/>
</dbReference>
<accession>D1A4V2</accession>
<dbReference type="InterPro" id="IPR043129">
    <property type="entry name" value="ATPase_NBD"/>
</dbReference>
<dbReference type="PANTHER" id="PTHR43095:SF5">
    <property type="entry name" value="XYLULOSE KINASE"/>
    <property type="match status" value="1"/>
</dbReference>
<dbReference type="RefSeq" id="WP_012852905.1">
    <property type="nucleotide sequence ID" value="NC_013510.1"/>
</dbReference>
<dbReference type="GO" id="GO:0016301">
    <property type="term" value="F:kinase activity"/>
    <property type="evidence" value="ECO:0007669"/>
    <property type="project" value="UniProtKB-KW"/>
</dbReference>
<comment type="similarity">
    <text evidence="1">Belongs to the FGGY kinase family.</text>
</comment>
<dbReference type="CDD" id="cd07805">
    <property type="entry name" value="ASKHA_NBD_FGGY_CvXK-like"/>
    <property type="match status" value="1"/>
</dbReference>
<dbReference type="AlphaFoldDB" id="D1A4V2"/>
<feature type="domain" description="Carbohydrate kinase FGGY C-terminal" evidence="6">
    <location>
        <begin position="301"/>
        <end position="470"/>
    </location>
</feature>
<evidence type="ECO:0000313" key="7">
    <source>
        <dbReference type="EMBL" id="ACY98121.1"/>
    </source>
</evidence>
<protein>
    <submittedName>
        <fullName evidence="7">Carbohydrate kinase FGGY</fullName>
    </submittedName>
</protein>
<dbReference type="InterPro" id="IPR000577">
    <property type="entry name" value="Carb_kinase_FGGY"/>
</dbReference>
<evidence type="ECO:0000259" key="6">
    <source>
        <dbReference type="Pfam" id="PF02782"/>
    </source>
</evidence>
<dbReference type="PANTHER" id="PTHR43095">
    <property type="entry name" value="SUGAR KINASE"/>
    <property type="match status" value="1"/>
</dbReference>
<dbReference type="Gene3D" id="3.30.420.40">
    <property type="match status" value="2"/>
</dbReference>
<dbReference type="eggNOG" id="COG1070">
    <property type="taxonomic scope" value="Bacteria"/>
</dbReference>
<proteinExistence type="inferred from homology"/>
<sequence>MTAPRTPAGLPRDESYVLTIDLGSGGPKTALVSLTGDIAWYEHAPVPTRTPPGGGSTQDADQWWRLIGESARRAMRSGTVRPQQVVAASCTGQWASTVPVDETGRPVGDCLLYTDTRAAPHSRALIGGPLAGYAPRHILTWVRKTGGAPSPFGGDPIGHHLFLRHEDPATYRAARWLMEPVDYLTMRLTGVATASRASMTAAWLTDNRRLDVLSYDADLVRRAGLEAAKLPPLRPSGSIVGTVCERAAAELGVPAGIAVMTGLPDLHSSACGAGAIENYQTHLAISTTSWIGLPVPFKKTDVLRSIASVPGLFDDGYLVANNHETGGRCLQWLQETLIGGPPDYAALVAEAATAPPGSNQVIFTPWLKGERSPVDDRDARAGFHNLSLTTTRADLIRAVLEGVAYNSRWLHEAVERFARRRLDPIRMIGGGALSDLWCQIHADVMNRTIERVTDPVHAPLRGQAILTGIALGAVRREEVRDLVKADAVFTPDPANRAVYERLYREFPRLYRAQRGMFHRLNRTR</sequence>
<reference evidence="7 8" key="1">
    <citation type="journal article" date="2011" name="Stand. Genomic Sci.">
        <title>Complete genome sequence of Thermomonospora curvata type strain (B9).</title>
        <authorList>
            <person name="Chertkov O."/>
            <person name="Sikorski J."/>
            <person name="Nolan M."/>
            <person name="Lapidus A."/>
            <person name="Lucas S."/>
            <person name="Del Rio T.G."/>
            <person name="Tice H."/>
            <person name="Cheng J.F."/>
            <person name="Goodwin L."/>
            <person name="Pitluck S."/>
            <person name="Liolios K."/>
            <person name="Ivanova N."/>
            <person name="Mavromatis K."/>
            <person name="Mikhailova N."/>
            <person name="Ovchinnikova G."/>
            <person name="Pati A."/>
            <person name="Chen A."/>
            <person name="Palaniappan K."/>
            <person name="Djao O.D."/>
            <person name="Land M."/>
            <person name="Hauser L."/>
            <person name="Chang Y.J."/>
            <person name="Jeffries C.D."/>
            <person name="Brettin T."/>
            <person name="Han C."/>
            <person name="Detter J.C."/>
            <person name="Rohde M."/>
            <person name="Goker M."/>
            <person name="Woyke T."/>
            <person name="Bristow J."/>
            <person name="Eisen J.A."/>
            <person name="Markowitz V."/>
            <person name="Hugenholtz P."/>
            <person name="Klenk H.P."/>
            <person name="Kyrpides N.C."/>
        </authorList>
    </citation>
    <scope>NUCLEOTIDE SEQUENCE [LARGE SCALE GENOMIC DNA]</scope>
    <source>
        <strain evidence="8">ATCC 19995 / DSM 43183 / JCM 3096 / KCTC 9072 / NBRC 15933 / NCIMB 10081 / Henssen B9</strain>
    </source>
</reference>
<keyword evidence="2" id="KW-0119">Carbohydrate metabolism</keyword>
<dbReference type="EMBL" id="CP001738">
    <property type="protein sequence ID" value="ACY98121.1"/>
    <property type="molecule type" value="Genomic_DNA"/>
</dbReference>
<dbReference type="InterPro" id="IPR050406">
    <property type="entry name" value="FGGY_Carb_Kinase"/>
</dbReference>
<dbReference type="Pfam" id="PF02782">
    <property type="entry name" value="FGGY_C"/>
    <property type="match status" value="1"/>
</dbReference>
<dbReference type="InterPro" id="IPR018484">
    <property type="entry name" value="FGGY_N"/>
</dbReference>
<dbReference type="SUPFAM" id="SSF53067">
    <property type="entry name" value="Actin-like ATPase domain"/>
    <property type="match status" value="2"/>
</dbReference>
<dbReference type="Pfam" id="PF00370">
    <property type="entry name" value="FGGY_N"/>
    <property type="match status" value="1"/>
</dbReference>
<gene>
    <name evidence="7" type="ordered locus">Tcur_2561</name>
</gene>
<keyword evidence="4 7" id="KW-0418">Kinase</keyword>
<evidence type="ECO:0000256" key="2">
    <source>
        <dbReference type="ARBA" id="ARBA00022629"/>
    </source>
</evidence>
<evidence type="ECO:0000259" key="5">
    <source>
        <dbReference type="Pfam" id="PF00370"/>
    </source>
</evidence>
<dbReference type="HOGENOM" id="CLU_009281_3_3_11"/>
<dbReference type="STRING" id="471852.Tcur_2561"/>
<evidence type="ECO:0000313" key="8">
    <source>
        <dbReference type="Proteomes" id="UP000001918"/>
    </source>
</evidence>
<dbReference type="InterPro" id="IPR018485">
    <property type="entry name" value="FGGY_C"/>
</dbReference>
<evidence type="ECO:0000256" key="1">
    <source>
        <dbReference type="ARBA" id="ARBA00009156"/>
    </source>
</evidence>
<keyword evidence="2" id="KW-0859">Xylose metabolism</keyword>
<keyword evidence="3" id="KW-0808">Transferase</keyword>
<keyword evidence="8" id="KW-1185">Reference proteome</keyword>